<accession>A0A229S896</accession>
<evidence type="ECO:0000259" key="1">
    <source>
        <dbReference type="Pfam" id="PF04149"/>
    </source>
</evidence>
<organism evidence="2 3">
    <name type="scientific">Amycolatopsis alba DSM 44262</name>
    <dbReference type="NCBI Taxonomy" id="1125972"/>
    <lineage>
        <taxon>Bacteria</taxon>
        <taxon>Bacillati</taxon>
        <taxon>Actinomycetota</taxon>
        <taxon>Actinomycetes</taxon>
        <taxon>Pseudonocardiales</taxon>
        <taxon>Pseudonocardiaceae</taxon>
        <taxon>Amycolatopsis</taxon>
    </lineage>
</organism>
<dbReference type="AlphaFoldDB" id="A0A229S896"/>
<dbReference type="Pfam" id="PF04149">
    <property type="entry name" value="DUF397"/>
    <property type="match status" value="1"/>
</dbReference>
<name>A0A229S896_AMYAL</name>
<keyword evidence="3" id="KW-1185">Reference proteome</keyword>
<dbReference type="OrthoDB" id="4570646at2"/>
<comment type="caution">
    <text evidence="2">The sequence shown here is derived from an EMBL/GenBank/DDBJ whole genome shotgun (WGS) entry which is preliminary data.</text>
</comment>
<proteinExistence type="predicted"/>
<dbReference type="EMBL" id="NMQU01000008">
    <property type="protein sequence ID" value="OXM55045.1"/>
    <property type="molecule type" value="Genomic_DNA"/>
</dbReference>
<sequence>MRFYETCDVDGAFADQGWQRPRLCGPNSGSCVEVNLGNRGLVGVRDSKNPDSPVLVFDDEEWQRFLEAANAGQFQRNHRE</sequence>
<gene>
    <name evidence="2" type="ORF">CFP75_02135</name>
</gene>
<feature type="domain" description="DUF397" evidence="1">
    <location>
        <begin position="17"/>
        <end position="69"/>
    </location>
</feature>
<evidence type="ECO:0000313" key="2">
    <source>
        <dbReference type="EMBL" id="OXM55045.1"/>
    </source>
</evidence>
<reference evidence="2 3" key="1">
    <citation type="submission" date="2017-07" db="EMBL/GenBank/DDBJ databases">
        <title>Amycolatopsis alba DSM 44262 Genome sequencing and assembly.</title>
        <authorList>
            <person name="Kaur N."/>
            <person name="Mayilraj S."/>
        </authorList>
    </citation>
    <scope>NUCLEOTIDE SEQUENCE [LARGE SCALE GENOMIC DNA]</scope>
    <source>
        <strain evidence="2 3">DSM 44262</strain>
    </source>
</reference>
<protein>
    <submittedName>
        <fullName evidence="2">DUF397 domain-containing protein</fullName>
    </submittedName>
</protein>
<evidence type="ECO:0000313" key="3">
    <source>
        <dbReference type="Proteomes" id="UP000215563"/>
    </source>
</evidence>
<dbReference type="Proteomes" id="UP000215563">
    <property type="component" value="Unassembled WGS sequence"/>
</dbReference>
<dbReference type="InterPro" id="IPR007278">
    <property type="entry name" value="DUF397"/>
</dbReference>